<dbReference type="PANTHER" id="PTHR45527:SF1">
    <property type="entry name" value="FATTY ACID SYNTHASE"/>
    <property type="match status" value="1"/>
</dbReference>
<dbReference type="GO" id="GO:0016874">
    <property type="term" value="F:ligase activity"/>
    <property type="evidence" value="ECO:0007669"/>
    <property type="project" value="UniProtKB-KW"/>
</dbReference>
<dbReference type="Gene3D" id="3.40.50.12780">
    <property type="entry name" value="N-terminal domain of ligase-like"/>
    <property type="match status" value="1"/>
</dbReference>
<reference evidence="2" key="1">
    <citation type="submission" date="2021-08" db="EMBL/GenBank/DDBJ databases">
        <title>DNA methylation of m4C regulates biosynthesis of daptomycin in Streptomyces roseosporus L30.</title>
        <authorList>
            <person name="Fang J.-L."/>
        </authorList>
    </citation>
    <scope>NUCLEOTIDE SEQUENCE</scope>
    <source>
        <strain evidence="2">L30</strain>
    </source>
</reference>
<feature type="domain" description="AMP-dependent synthetase/ligase" evidence="1">
    <location>
        <begin position="14"/>
        <end position="362"/>
    </location>
</feature>
<keyword evidence="2" id="KW-0436">Ligase</keyword>
<protein>
    <submittedName>
        <fullName evidence="2">Acyl--CoA ligase</fullName>
    </submittedName>
</protein>
<dbReference type="InterPro" id="IPR045851">
    <property type="entry name" value="AMP-bd_C_sf"/>
</dbReference>
<accession>A0ABY4UUM3</accession>
<dbReference type="RefSeq" id="WP_010071609.1">
    <property type="nucleotide sequence ID" value="NZ_CP098609.1"/>
</dbReference>
<proteinExistence type="predicted"/>
<dbReference type="Gene3D" id="3.30.300.30">
    <property type="match status" value="1"/>
</dbReference>
<dbReference type="Proteomes" id="UP001056079">
    <property type="component" value="Chromosome"/>
</dbReference>
<dbReference type="InterPro" id="IPR042099">
    <property type="entry name" value="ANL_N_sf"/>
</dbReference>
<evidence type="ECO:0000259" key="1">
    <source>
        <dbReference type="Pfam" id="PF00501"/>
    </source>
</evidence>
<name>A0ABY4UUM3_STRFL</name>
<sequence>MSLPEDLVDQLLARATSSHPEAPAVRDGQGRWTYAELTGASRAVAAWLLGCGVAAGDRVVVRATPSRALIALLYGCLRIGAVFVPVNTAMRRYQLAHVLDDAAPELFVSDDPEQLDWASRTVATRPLDAVRAAAGQEPPAADRAEPALPERSAADLALLLYTSGSTAQPKAVACPHAAVSFAVRAVADRLGYRPDDVVFCRLPLSFDYGLYQVFLSALAGCEVVLADSGSDMRLLVDVRKAGASVVPIVPSLGGMLLTLATRDSAPTRVRLFTNTGEHLPRHTVEQLRARFPGAQVQLMFGTTECKRITIMEPDGDLARPDSVGRALAGTSVHVVGEDGVRLPPGQPGEITVRGPHLMAGYWRAPELTARTFRSDPASGERVLHTGDFGHLDAQGYLYFSGRRDQVFKRRGTRTSVLEIESAARVLTGVRDAAVLPPSGHRDAVLYIVGDTTAEEALTGLGELLDPGKVPTICRVVEALPLTANGKVSRQLLQEWESEHS</sequence>
<dbReference type="InterPro" id="IPR000873">
    <property type="entry name" value="AMP-dep_synth/lig_dom"/>
</dbReference>
<gene>
    <name evidence="2" type="ORF">K7395_15370</name>
</gene>
<dbReference type="EMBL" id="CP098609">
    <property type="protein sequence ID" value="USC48028.1"/>
    <property type="molecule type" value="Genomic_DNA"/>
</dbReference>
<keyword evidence="3" id="KW-1185">Reference proteome</keyword>
<dbReference type="PANTHER" id="PTHR45527">
    <property type="entry name" value="NONRIBOSOMAL PEPTIDE SYNTHETASE"/>
    <property type="match status" value="1"/>
</dbReference>
<dbReference type="SUPFAM" id="SSF56801">
    <property type="entry name" value="Acetyl-CoA synthetase-like"/>
    <property type="match status" value="1"/>
</dbReference>
<organism evidence="2 3">
    <name type="scientific">Streptomyces filamentosus</name>
    <name type="common">Streptomyces roseosporus</name>
    <dbReference type="NCBI Taxonomy" id="67294"/>
    <lineage>
        <taxon>Bacteria</taxon>
        <taxon>Bacillati</taxon>
        <taxon>Actinomycetota</taxon>
        <taxon>Actinomycetes</taxon>
        <taxon>Kitasatosporales</taxon>
        <taxon>Streptomycetaceae</taxon>
        <taxon>Streptomyces</taxon>
    </lineage>
</organism>
<dbReference type="Pfam" id="PF00501">
    <property type="entry name" value="AMP-binding"/>
    <property type="match status" value="1"/>
</dbReference>
<evidence type="ECO:0000313" key="3">
    <source>
        <dbReference type="Proteomes" id="UP001056079"/>
    </source>
</evidence>
<evidence type="ECO:0000313" key="2">
    <source>
        <dbReference type="EMBL" id="USC48028.1"/>
    </source>
</evidence>